<dbReference type="RefSeq" id="WP_109568295.1">
    <property type="nucleotide sequence ID" value="NZ_CP029463.1"/>
</dbReference>
<dbReference type="KEGG" id="fse:DI487_02725"/>
<evidence type="ECO:0000313" key="2">
    <source>
        <dbReference type="Proteomes" id="UP000245429"/>
    </source>
</evidence>
<evidence type="ECO:0000313" key="1">
    <source>
        <dbReference type="EMBL" id="AWM12887.1"/>
    </source>
</evidence>
<gene>
    <name evidence="1" type="ORF">DI487_02725</name>
</gene>
<name>A0A2U8QRV0_9FLAO</name>
<dbReference type="AlphaFoldDB" id="A0A2U8QRV0"/>
<sequence>MNLEKCKCQNLPIDYSNFDSENFVGIDKTNGRFGEVTIRHCKNCNSFWIRYFVEYESFSESGRWFTGIIKENDIKEITPENSVEYIRSLDWYFYGGSYFRTTGKKGHGRVRVDL</sequence>
<accession>A0A2U8QRV0</accession>
<keyword evidence="2" id="KW-1185">Reference proteome</keyword>
<protein>
    <submittedName>
        <fullName evidence="1">Uncharacterized protein</fullName>
    </submittedName>
</protein>
<dbReference type="Proteomes" id="UP000245429">
    <property type="component" value="Chromosome"/>
</dbReference>
<reference evidence="1 2" key="1">
    <citation type="submission" date="2018-05" db="EMBL/GenBank/DDBJ databases">
        <title>Flavobacterium sp. MEBiC07310.</title>
        <authorList>
            <person name="Baek K."/>
        </authorList>
    </citation>
    <scope>NUCLEOTIDE SEQUENCE [LARGE SCALE GENOMIC DNA]</scope>
    <source>
        <strain evidence="1 2">MEBiC07310</strain>
    </source>
</reference>
<dbReference type="OrthoDB" id="1264820at2"/>
<organism evidence="1 2">
    <name type="scientific">Flavobacterium sediminis</name>
    <dbReference type="NCBI Taxonomy" id="2201181"/>
    <lineage>
        <taxon>Bacteria</taxon>
        <taxon>Pseudomonadati</taxon>
        <taxon>Bacteroidota</taxon>
        <taxon>Flavobacteriia</taxon>
        <taxon>Flavobacteriales</taxon>
        <taxon>Flavobacteriaceae</taxon>
        <taxon>Flavobacterium</taxon>
    </lineage>
</organism>
<proteinExistence type="predicted"/>
<dbReference type="EMBL" id="CP029463">
    <property type="protein sequence ID" value="AWM12887.1"/>
    <property type="molecule type" value="Genomic_DNA"/>
</dbReference>